<sequence length="580" mass="66446">MWTTQLYSRNLYAKVIVLFVFILYIYPSYITAGGIFLHKEDKDYGKQLVTNDLKAYDDGTNKWGMIIDFDGKVLDRTYFKLTPYTLNLKLNINREKGFKNLIHMKLPLYHGNNMNEPMMSTVNEGYAYVYVLTSPKIDLDGLANDLLIAAVLIDYNKSESATVLLYHNHLQNIETENFNTNIESTFPKINDNLTFSDITNISINFYDPVILSDGKLSIYCQPDGQEKILRQSTSCITPAQCTLDNDDKRVTVKVLDSVLSKSGGIYFIKVDNNFIKDKVYEEPLLGIKENIWKFTINGSETQYPIISSISGFLRLNVDGTEIYQSKSNERNEFFNALLDELAEEVILIPRERLSKDSREQIEPGSKLLLFSITIDEAKNHDEKDVNTAMLDLKNMMENSDQTFIGQGNYTKYLDSTFGFQPKPNYWEEYKFKLLGALLAIIILIILYFLACLRSKNKKKESHNFAIFQFALIIFGFVMDILYITNNANDFPKLYIPSLIFFALPITLNTILAFLIITKENAKSDSKFSKWFNKNIKLASIFTILAGADIEILNLLHSNLARLEIFNAPLSASAEHKVFWG</sequence>
<feature type="transmembrane region" description="Helical" evidence="1">
    <location>
        <begin position="464"/>
        <end position="483"/>
    </location>
</feature>
<evidence type="ECO:0000256" key="1">
    <source>
        <dbReference type="SAM" id="Phobius"/>
    </source>
</evidence>
<proteinExistence type="predicted"/>
<feature type="transmembrane region" description="Helical" evidence="1">
    <location>
        <begin position="495"/>
        <end position="516"/>
    </location>
</feature>
<keyword evidence="1" id="KW-0472">Membrane</keyword>
<keyword evidence="1" id="KW-1133">Transmembrane helix</keyword>
<name>A0A2Z6QI74_9GLOM</name>
<evidence type="ECO:0000313" key="2">
    <source>
        <dbReference type="EMBL" id="GBB89883.1"/>
    </source>
</evidence>
<feature type="transmembrane region" description="Helical" evidence="1">
    <location>
        <begin position="12"/>
        <end position="37"/>
    </location>
</feature>
<keyword evidence="1" id="KW-0812">Transmembrane</keyword>
<dbReference type="STRING" id="94130.A0A2Z6QI74"/>
<gene>
    <name evidence="2" type="ORF">RclHR1_16700003</name>
</gene>
<dbReference type="Proteomes" id="UP000247702">
    <property type="component" value="Unassembled WGS sequence"/>
</dbReference>
<feature type="transmembrane region" description="Helical" evidence="1">
    <location>
        <begin position="433"/>
        <end position="452"/>
    </location>
</feature>
<keyword evidence="3" id="KW-1185">Reference proteome</keyword>
<organism evidence="2 3">
    <name type="scientific">Rhizophagus clarus</name>
    <dbReference type="NCBI Taxonomy" id="94130"/>
    <lineage>
        <taxon>Eukaryota</taxon>
        <taxon>Fungi</taxon>
        <taxon>Fungi incertae sedis</taxon>
        <taxon>Mucoromycota</taxon>
        <taxon>Glomeromycotina</taxon>
        <taxon>Glomeromycetes</taxon>
        <taxon>Glomerales</taxon>
        <taxon>Glomeraceae</taxon>
        <taxon>Rhizophagus</taxon>
    </lineage>
</organism>
<dbReference type="AlphaFoldDB" id="A0A2Z6QI74"/>
<reference evidence="2 3" key="1">
    <citation type="submission" date="2017-11" db="EMBL/GenBank/DDBJ databases">
        <title>The genome of Rhizophagus clarus HR1 reveals common genetic basis of auxotrophy among arbuscular mycorrhizal fungi.</title>
        <authorList>
            <person name="Kobayashi Y."/>
        </authorList>
    </citation>
    <scope>NUCLEOTIDE SEQUENCE [LARGE SCALE GENOMIC DNA]</scope>
    <source>
        <strain evidence="2 3">HR1</strain>
    </source>
</reference>
<accession>A0A2Z6QI74</accession>
<dbReference type="EMBL" id="BEXD01000747">
    <property type="protein sequence ID" value="GBB89883.1"/>
    <property type="molecule type" value="Genomic_DNA"/>
</dbReference>
<comment type="caution">
    <text evidence="2">The sequence shown here is derived from an EMBL/GenBank/DDBJ whole genome shotgun (WGS) entry which is preliminary data.</text>
</comment>
<protein>
    <submittedName>
        <fullName evidence="2">Uncharacterized protein</fullName>
    </submittedName>
</protein>
<evidence type="ECO:0000313" key="3">
    <source>
        <dbReference type="Proteomes" id="UP000247702"/>
    </source>
</evidence>